<evidence type="ECO:0000313" key="4">
    <source>
        <dbReference type="Proteomes" id="UP001165160"/>
    </source>
</evidence>
<feature type="compositionally biased region" description="Low complexity" evidence="2">
    <location>
        <begin position="24"/>
        <end position="34"/>
    </location>
</feature>
<accession>A0A9W7C9R2</accession>
<reference evidence="4" key="1">
    <citation type="journal article" date="2023" name="Commun. Biol.">
        <title>Genome analysis of Parmales, the sister group of diatoms, reveals the evolutionary specialization of diatoms from phago-mixotrophs to photoautotrophs.</title>
        <authorList>
            <person name="Ban H."/>
            <person name="Sato S."/>
            <person name="Yoshikawa S."/>
            <person name="Yamada K."/>
            <person name="Nakamura Y."/>
            <person name="Ichinomiya M."/>
            <person name="Sato N."/>
            <person name="Blanc-Mathieu R."/>
            <person name="Endo H."/>
            <person name="Kuwata A."/>
            <person name="Ogata H."/>
        </authorList>
    </citation>
    <scope>NUCLEOTIDE SEQUENCE [LARGE SCALE GENOMIC DNA]</scope>
    <source>
        <strain evidence="4">NIES 3699</strain>
    </source>
</reference>
<feature type="coiled-coil region" evidence="1">
    <location>
        <begin position="61"/>
        <end position="102"/>
    </location>
</feature>
<sequence>MDDEDDFDMYGDLGSTVASAPEPSTVTVTSSSRGAGAAASIASAALIEENDALKRNISILWRTAKAELNRKDKEIDKLNARIRELEQNYQNNNNNNNNNNNDAT</sequence>
<dbReference type="EMBL" id="BRXX01000270">
    <property type="protein sequence ID" value="GMI01770.1"/>
    <property type="molecule type" value="Genomic_DNA"/>
</dbReference>
<dbReference type="AlphaFoldDB" id="A0A9W7C9R2"/>
<name>A0A9W7C9R2_9STRA</name>
<feature type="region of interest" description="Disordered" evidence="2">
    <location>
        <begin position="1"/>
        <end position="34"/>
    </location>
</feature>
<evidence type="ECO:0000256" key="2">
    <source>
        <dbReference type="SAM" id="MobiDB-lite"/>
    </source>
</evidence>
<gene>
    <name evidence="3" type="ORF">TrVE_jg7200</name>
</gene>
<evidence type="ECO:0000313" key="3">
    <source>
        <dbReference type="EMBL" id="GMI01770.1"/>
    </source>
</evidence>
<organism evidence="3 4">
    <name type="scientific">Triparma verrucosa</name>
    <dbReference type="NCBI Taxonomy" id="1606542"/>
    <lineage>
        <taxon>Eukaryota</taxon>
        <taxon>Sar</taxon>
        <taxon>Stramenopiles</taxon>
        <taxon>Ochrophyta</taxon>
        <taxon>Bolidophyceae</taxon>
        <taxon>Parmales</taxon>
        <taxon>Triparmaceae</taxon>
        <taxon>Triparma</taxon>
    </lineage>
</organism>
<proteinExistence type="predicted"/>
<dbReference type="Proteomes" id="UP001165160">
    <property type="component" value="Unassembled WGS sequence"/>
</dbReference>
<keyword evidence="1" id="KW-0175">Coiled coil</keyword>
<evidence type="ECO:0000256" key="1">
    <source>
        <dbReference type="SAM" id="Coils"/>
    </source>
</evidence>
<protein>
    <submittedName>
        <fullName evidence="3">Uncharacterized protein</fullName>
    </submittedName>
</protein>
<keyword evidence="4" id="KW-1185">Reference proteome</keyword>
<comment type="caution">
    <text evidence="3">The sequence shown here is derived from an EMBL/GenBank/DDBJ whole genome shotgun (WGS) entry which is preliminary data.</text>
</comment>